<evidence type="ECO:0000313" key="4">
    <source>
        <dbReference type="Proteomes" id="UP001375743"/>
    </source>
</evidence>
<dbReference type="RefSeq" id="WP_418161741.1">
    <property type="nucleotide sequence ID" value="NZ_JBBLZC010000037.1"/>
</dbReference>
<keyword evidence="4" id="KW-1185">Reference proteome</keyword>
<dbReference type="SUPFAM" id="SSF56935">
    <property type="entry name" value="Porins"/>
    <property type="match status" value="1"/>
</dbReference>
<protein>
    <recommendedName>
        <fullName evidence="5">Porin</fullName>
    </recommendedName>
</protein>
<feature type="coiled-coil region" evidence="1">
    <location>
        <begin position="29"/>
        <end position="70"/>
    </location>
</feature>
<sequence length="423" mass="45196">MAGKGLATVLLAGAALAAVPGGSATAQQSRDVQRQIEELRQQILRQQQTIGELQRRLEELQGEQTRTRAKVEEGAEQARRNVVDQPLVQSGSPRVRVAVTGQIDRLLNLADDGKQTKAYFVDNNVSVSRLRVTGTAELSDKASIGTNLELAISPNNSAEVSQIDEAGGQRSEFRKTEGIFKHTDYGTIFFGKGDPATKDITRIDLSGTDVLAYPATGDIVGGLLFRDNDDDLTGTTVNNVFTDFDSGRQDRIRYDTPILAGLTGAFSYGSDQRWGAAVRWAGTGHGVEAAAGIGVQDPSAEDIDLVYAGSASILHAATGLNLTAASASRDQDDGTGRLYYVKGGWQHRFFDFGTTAFSIDYGLDEDTPGNGDDGTTIGLVALQNIERYGTELFAGFRLYDLDPGGGPGTQTIYVGTAGTRVKF</sequence>
<evidence type="ECO:0000256" key="2">
    <source>
        <dbReference type="SAM" id="SignalP"/>
    </source>
</evidence>
<keyword evidence="1" id="KW-0175">Coiled coil</keyword>
<name>A0ABU8XXF2_9PROT</name>
<feature type="chain" id="PRO_5046906709" description="Porin" evidence="2">
    <location>
        <begin position="18"/>
        <end position="423"/>
    </location>
</feature>
<dbReference type="EMBL" id="JBBLZC010000037">
    <property type="protein sequence ID" value="MEK0085895.1"/>
    <property type="molecule type" value="Genomic_DNA"/>
</dbReference>
<evidence type="ECO:0000313" key="3">
    <source>
        <dbReference type="EMBL" id="MEK0085895.1"/>
    </source>
</evidence>
<keyword evidence="2" id="KW-0732">Signal</keyword>
<dbReference type="InterPro" id="IPR023614">
    <property type="entry name" value="Porin_dom_sf"/>
</dbReference>
<evidence type="ECO:0000256" key="1">
    <source>
        <dbReference type="SAM" id="Coils"/>
    </source>
</evidence>
<accession>A0ABU8XXF2</accession>
<dbReference type="Gene3D" id="2.40.160.10">
    <property type="entry name" value="Porin"/>
    <property type="match status" value="1"/>
</dbReference>
<dbReference type="Proteomes" id="UP001375743">
    <property type="component" value="Unassembled WGS sequence"/>
</dbReference>
<organism evidence="3 4">
    <name type="scientific">Benzoatithermus flavus</name>
    <dbReference type="NCBI Taxonomy" id="3108223"/>
    <lineage>
        <taxon>Bacteria</taxon>
        <taxon>Pseudomonadati</taxon>
        <taxon>Pseudomonadota</taxon>
        <taxon>Alphaproteobacteria</taxon>
        <taxon>Geminicoccales</taxon>
        <taxon>Geminicoccaceae</taxon>
        <taxon>Benzoatithermus</taxon>
    </lineage>
</organism>
<reference evidence="3 4" key="1">
    <citation type="submission" date="2024-01" db="EMBL/GenBank/DDBJ databases">
        <title>Multi-omics insights into the function and evolution of sodium benzoate biodegradation pathways in Benzoatithermus flavus gen. nov., sp. nov. from hot spring.</title>
        <authorList>
            <person name="Hu C.-J."/>
            <person name="Li W.-J."/>
        </authorList>
    </citation>
    <scope>NUCLEOTIDE SEQUENCE [LARGE SCALE GENOMIC DNA]</scope>
    <source>
        <strain evidence="3 4">SYSU G07066</strain>
    </source>
</reference>
<gene>
    <name evidence="3" type="ORF">U1T56_22295</name>
</gene>
<comment type="caution">
    <text evidence="3">The sequence shown here is derived from an EMBL/GenBank/DDBJ whole genome shotgun (WGS) entry which is preliminary data.</text>
</comment>
<feature type="signal peptide" evidence="2">
    <location>
        <begin position="1"/>
        <end position="17"/>
    </location>
</feature>
<proteinExistence type="predicted"/>
<evidence type="ECO:0008006" key="5">
    <source>
        <dbReference type="Google" id="ProtNLM"/>
    </source>
</evidence>